<sequence length="339" mass="37358">MLDCIVIGAGPGGLVCTKELIEQGLHEVVCLEQAKDVGGVFANAYDSLVLTSSATISMFSDFWIGDGNQHEFWTKDEAVDYWKRYAEHFGVLERIRFNSKVVAVVEQGREGWQIQLESGDILLSKRLALATGNNAIPNYPEWKDLLTHVEDFHSQEYRNADIVLDKNVLAVGGGESGSDIALELSRVASQCWVSLRNTTGWVASRKRSLGKNVVATDVALNRLVWDLPGKTMAKLVRQADLSEQDPVYDAAVELNKKIKGSNGLWVIFGTKNFSLPKAILYHGCKVVGEIVKVEDGGRTLHTAEGECLENVDAVVFSTGYKNAISFLPEELKQTDPRSL</sequence>
<dbReference type="InterPro" id="IPR036188">
    <property type="entry name" value="FAD/NAD-bd_sf"/>
</dbReference>
<keyword evidence="3" id="KW-0285">Flavoprotein</keyword>
<protein>
    <submittedName>
        <fullName evidence="7">FAD-binding domain protein</fullName>
    </submittedName>
</protein>
<evidence type="ECO:0000256" key="2">
    <source>
        <dbReference type="ARBA" id="ARBA00010139"/>
    </source>
</evidence>
<evidence type="ECO:0000256" key="3">
    <source>
        <dbReference type="ARBA" id="ARBA00022630"/>
    </source>
</evidence>
<name>A0A1S6M1Q1_9CYAN</name>
<keyword evidence="4" id="KW-0274">FAD</keyword>
<dbReference type="GO" id="GO:0004499">
    <property type="term" value="F:N,N-dimethylaniline monooxygenase activity"/>
    <property type="evidence" value="ECO:0007669"/>
    <property type="project" value="InterPro"/>
</dbReference>
<organism evidence="7">
    <name type="scientific">Hormoscilla spongeliae GUM034</name>
    <dbReference type="NCBI Taxonomy" id="1962684"/>
    <lineage>
        <taxon>Bacteria</taxon>
        <taxon>Bacillati</taxon>
        <taxon>Cyanobacteriota</taxon>
        <taxon>Cyanophyceae</taxon>
        <taxon>Gomontiellales</taxon>
        <taxon>Gomontiellaceae</taxon>
        <taxon>Hormoscilla</taxon>
    </lineage>
</organism>
<evidence type="ECO:0000256" key="5">
    <source>
        <dbReference type="ARBA" id="ARBA00022857"/>
    </source>
</evidence>
<evidence type="ECO:0000256" key="6">
    <source>
        <dbReference type="ARBA" id="ARBA00023002"/>
    </source>
</evidence>
<dbReference type="GO" id="GO:0050661">
    <property type="term" value="F:NADP binding"/>
    <property type="evidence" value="ECO:0007669"/>
    <property type="project" value="InterPro"/>
</dbReference>
<accession>A0A1S6M1Q1</accession>
<dbReference type="PANTHER" id="PTHR23023">
    <property type="entry name" value="DIMETHYLANILINE MONOOXYGENASE"/>
    <property type="match status" value="1"/>
</dbReference>
<evidence type="ECO:0000256" key="4">
    <source>
        <dbReference type="ARBA" id="ARBA00022827"/>
    </source>
</evidence>
<keyword evidence="5" id="KW-0521">NADP</keyword>
<dbReference type="PIRSF" id="PIRSF000332">
    <property type="entry name" value="FMO"/>
    <property type="match status" value="1"/>
</dbReference>
<dbReference type="InterPro" id="IPR050346">
    <property type="entry name" value="FMO-like"/>
</dbReference>
<dbReference type="PRINTS" id="PR00370">
    <property type="entry name" value="FMOXYGENASE"/>
</dbReference>
<dbReference type="EMBL" id="KX588878">
    <property type="protein sequence ID" value="AQU14200.1"/>
    <property type="molecule type" value="Genomic_DNA"/>
</dbReference>
<dbReference type="Gene3D" id="3.50.50.60">
    <property type="entry name" value="FAD/NAD(P)-binding domain"/>
    <property type="match status" value="1"/>
</dbReference>
<evidence type="ECO:0000313" key="7">
    <source>
        <dbReference type="EMBL" id="AQU14200.1"/>
    </source>
</evidence>
<dbReference type="GO" id="GO:0050660">
    <property type="term" value="F:flavin adenine dinucleotide binding"/>
    <property type="evidence" value="ECO:0007669"/>
    <property type="project" value="InterPro"/>
</dbReference>
<dbReference type="Pfam" id="PF00743">
    <property type="entry name" value="FMO-like"/>
    <property type="match status" value="1"/>
</dbReference>
<dbReference type="SUPFAM" id="SSF51905">
    <property type="entry name" value="FAD/NAD(P)-binding domain"/>
    <property type="match status" value="1"/>
</dbReference>
<dbReference type="InterPro" id="IPR020946">
    <property type="entry name" value="Flavin_mOase-like"/>
</dbReference>
<keyword evidence="6" id="KW-0560">Oxidoreductase</keyword>
<reference evidence="7" key="1">
    <citation type="journal article" date="2017" name="Nat. Chem. Biol.">
        <title>Metagenomic discovery of polybrominated diphenyl ether biosynthesis by marine sponges.</title>
        <authorList>
            <person name="Agarwal V."/>
            <person name="Blanton J.M."/>
            <person name="Podell S."/>
            <person name="Taton A."/>
            <person name="Schorn M.A."/>
            <person name="Busch J."/>
            <person name="Lin Z."/>
            <person name="Schmidt E.W."/>
            <person name="Jensen P.R."/>
            <person name="Paul V.J."/>
            <person name="Biggs J.S."/>
            <person name="Golden J.W."/>
            <person name="Allen E.E."/>
            <person name="Moore B.S."/>
        </authorList>
    </citation>
    <scope>NUCLEOTIDE SEQUENCE</scope>
    <source>
        <strain evidence="7">GUM034</strain>
    </source>
</reference>
<evidence type="ECO:0000256" key="1">
    <source>
        <dbReference type="ARBA" id="ARBA00009183"/>
    </source>
</evidence>
<proteinExistence type="inferred from homology"/>
<comment type="similarity">
    <text evidence="1">Belongs to the FMO family.</text>
</comment>
<dbReference type="AlphaFoldDB" id="A0A1S6M1Q1"/>
<dbReference type="InterPro" id="IPR000960">
    <property type="entry name" value="Flavin_mOase"/>
</dbReference>
<comment type="similarity">
    <text evidence="2">Belongs to the FAD-binding monooxygenase family.</text>
</comment>